<keyword evidence="15" id="KW-1185">Reference proteome</keyword>
<evidence type="ECO:0000256" key="8">
    <source>
        <dbReference type="ARBA" id="ARBA00023065"/>
    </source>
</evidence>
<dbReference type="PANTHER" id="PTHR15759:SF5">
    <property type="entry name" value="PANNEXIN-1"/>
    <property type="match status" value="1"/>
</dbReference>
<dbReference type="InterPro" id="IPR039099">
    <property type="entry name" value="Pannexin"/>
</dbReference>
<sequence>MVSQFRCFPPTNFTPRQALYVESFCWVAAGWQSTENGFPLLLHKYFPYTLLLLAVVVYIPALFWRITTAPQLSSNLSFIMEELEHCYNQAILLAFDNLVAKDITEDFRSRRVCDSNLEVEKGTFKYPLVEQFLRTKSETRAVTRKYLLCRLLTVFMLVLACSYLLYYVCKLSQSDQFSCELHTGCPESERVPSGVIMPICLAESAKPVAQTLQVPACLQLRPGAASCFTDLSIYLPFLEENLSKLKSFRCLQLTDG</sequence>
<gene>
    <name evidence="13" type="primary">PANX</name>
    <name evidence="14" type="ORF">AMELA_G00256210</name>
</gene>
<keyword evidence="6" id="KW-0256">Endoplasmic reticulum</keyword>
<evidence type="ECO:0000313" key="15">
    <source>
        <dbReference type="Proteomes" id="UP000593565"/>
    </source>
</evidence>
<dbReference type="GO" id="GO:0005789">
    <property type="term" value="C:endoplasmic reticulum membrane"/>
    <property type="evidence" value="ECO:0007669"/>
    <property type="project" value="UniProtKB-SubCell"/>
</dbReference>
<dbReference type="GO" id="GO:0032732">
    <property type="term" value="P:positive regulation of interleukin-1 production"/>
    <property type="evidence" value="ECO:0007669"/>
    <property type="project" value="InterPro"/>
</dbReference>
<dbReference type="PANTHER" id="PTHR15759">
    <property type="entry name" value="PANNEXIN"/>
    <property type="match status" value="1"/>
</dbReference>
<reference evidence="14 15" key="1">
    <citation type="submission" date="2020-02" db="EMBL/GenBank/DDBJ databases">
        <title>A chromosome-scale genome assembly of the black bullhead catfish (Ameiurus melas).</title>
        <authorList>
            <person name="Wen M."/>
            <person name="Zham M."/>
            <person name="Cabau C."/>
            <person name="Klopp C."/>
            <person name="Donnadieu C."/>
            <person name="Roques C."/>
            <person name="Bouchez O."/>
            <person name="Lampietro C."/>
            <person name="Jouanno E."/>
            <person name="Herpin A."/>
            <person name="Louis A."/>
            <person name="Berthelot C."/>
            <person name="Parey E."/>
            <person name="Roest-Crollius H."/>
            <person name="Braasch I."/>
            <person name="Postlethwait J."/>
            <person name="Robinson-Rechavi M."/>
            <person name="Echchiki A."/>
            <person name="Begum T."/>
            <person name="Montfort J."/>
            <person name="Schartl M."/>
            <person name="Bobe J."/>
            <person name="Guiguen Y."/>
        </authorList>
    </citation>
    <scope>NUCLEOTIDE SEQUENCE [LARGE SCALE GENOMIC DNA]</scope>
    <source>
        <strain evidence="14">M_S1</strain>
        <tissue evidence="14">Blood</tissue>
    </source>
</reference>
<dbReference type="AlphaFoldDB" id="A0A7J5ZRD2"/>
<evidence type="ECO:0000256" key="13">
    <source>
        <dbReference type="RuleBase" id="RU010713"/>
    </source>
</evidence>
<evidence type="ECO:0000256" key="4">
    <source>
        <dbReference type="ARBA" id="ARBA00022475"/>
    </source>
</evidence>
<dbReference type="GO" id="GO:0007267">
    <property type="term" value="P:cell-cell signaling"/>
    <property type="evidence" value="ECO:0007669"/>
    <property type="project" value="TreeGrafter"/>
</dbReference>
<dbReference type="EMBL" id="JAAGNN010000024">
    <property type="protein sequence ID" value="KAF4073202.1"/>
    <property type="molecule type" value="Genomic_DNA"/>
</dbReference>
<dbReference type="InterPro" id="IPR000990">
    <property type="entry name" value="Innexin"/>
</dbReference>
<keyword evidence="5 13" id="KW-0812">Transmembrane</keyword>
<feature type="transmembrane region" description="Helical" evidence="13">
    <location>
        <begin position="45"/>
        <end position="64"/>
    </location>
</feature>
<evidence type="ECO:0000256" key="12">
    <source>
        <dbReference type="PIRSR" id="PIRSR600990-52"/>
    </source>
</evidence>
<evidence type="ECO:0000256" key="11">
    <source>
        <dbReference type="ARBA" id="ARBA00023303"/>
    </source>
</evidence>
<feature type="transmembrane region" description="Helical" evidence="13">
    <location>
        <begin position="147"/>
        <end position="168"/>
    </location>
</feature>
<keyword evidence="11 13" id="KW-0407">Ion channel</keyword>
<evidence type="ECO:0000256" key="1">
    <source>
        <dbReference type="ARBA" id="ARBA00004477"/>
    </source>
</evidence>
<dbReference type="GO" id="GO:0005921">
    <property type="term" value="C:gap junction"/>
    <property type="evidence" value="ECO:0007669"/>
    <property type="project" value="UniProtKB-UniRule"/>
</dbReference>
<evidence type="ECO:0000256" key="2">
    <source>
        <dbReference type="ARBA" id="ARBA00004651"/>
    </source>
</evidence>
<keyword evidence="9 13" id="KW-0472">Membrane</keyword>
<evidence type="ECO:0000256" key="3">
    <source>
        <dbReference type="ARBA" id="ARBA00022448"/>
    </source>
</evidence>
<organism evidence="14 15">
    <name type="scientific">Ameiurus melas</name>
    <name type="common">Black bullhead</name>
    <name type="synonym">Silurus melas</name>
    <dbReference type="NCBI Taxonomy" id="219545"/>
    <lineage>
        <taxon>Eukaryota</taxon>
        <taxon>Metazoa</taxon>
        <taxon>Chordata</taxon>
        <taxon>Craniata</taxon>
        <taxon>Vertebrata</taxon>
        <taxon>Euteleostomi</taxon>
        <taxon>Actinopterygii</taxon>
        <taxon>Neopterygii</taxon>
        <taxon>Teleostei</taxon>
        <taxon>Ostariophysi</taxon>
        <taxon>Siluriformes</taxon>
        <taxon>Ictaluridae</taxon>
        <taxon>Ameiurus</taxon>
    </lineage>
</organism>
<accession>A0A7J5ZRD2</accession>
<keyword evidence="7 13" id="KW-1133">Transmembrane helix</keyword>
<dbReference type="GO" id="GO:0034220">
    <property type="term" value="P:monoatomic ion transmembrane transport"/>
    <property type="evidence" value="ECO:0007669"/>
    <property type="project" value="UniProtKB-KW"/>
</dbReference>
<dbReference type="Pfam" id="PF00876">
    <property type="entry name" value="Innexin"/>
    <property type="match status" value="1"/>
</dbReference>
<evidence type="ECO:0000313" key="14">
    <source>
        <dbReference type="EMBL" id="KAF4073202.1"/>
    </source>
</evidence>
<feature type="glycosylation site" description="N-linked (GlcNAc...) asparagine" evidence="12">
    <location>
        <position position="12"/>
    </location>
</feature>
<evidence type="ECO:0000256" key="6">
    <source>
        <dbReference type="ARBA" id="ARBA00022824"/>
    </source>
</evidence>
<name>A0A7J5ZRD2_AMEME</name>
<dbReference type="GO" id="GO:0006812">
    <property type="term" value="P:monoatomic cation transport"/>
    <property type="evidence" value="ECO:0007669"/>
    <property type="project" value="InterPro"/>
</dbReference>
<dbReference type="Proteomes" id="UP000593565">
    <property type="component" value="Unassembled WGS sequence"/>
</dbReference>
<evidence type="ECO:0000256" key="9">
    <source>
        <dbReference type="ARBA" id="ARBA00023136"/>
    </source>
</evidence>
<comment type="subcellular location">
    <subcellularLocation>
        <location evidence="2 13">Cell membrane</location>
        <topology evidence="2 13">Multi-pass membrane protein</topology>
    </subcellularLocation>
    <subcellularLocation>
        <location evidence="1">Endoplasmic reticulum membrane</location>
        <topology evidence="1">Multi-pass membrane protein</topology>
    </subcellularLocation>
</comment>
<comment type="function">
    <text evidence="13">Structural component of the gap junctions and the hemichannels.</text>
</comment>
<protein>
    <recommendedName>
        <fullName evidence="13">Pannexin</fullName>
    </recommendedName>
</protein>
<proteinExistence type="inferred from homology"/>
<comment type="similarity">
    <text evidence="13">Belongs to the pannexin family.</text>
</comment>
<evidence type="ECO:0000256" key="7">
    <source>
        <dbReference type="ARBA" id="ARBA00022989"/>
    </source>
</evidence>
<keyword evidence="3 13" id="KW-0813">Transport</keyword>
<comment type="caution">
    <text evidence="14">The sequence shown here is derived from an EMBL/GenBank/DDBJ whole genome shotgun (WGS) entry which is preliminary data.</text>
</comment>
<keyword evidence="4" id="KW-1003">Cell membrane</keyword>
<dbReference type="PROSITE" id="PS51013">
    <property type="entry name" value="PANNEXIN"/>
    <property type="match status" value="1"/>
</dbReference>
<dbReference type="GlyCosmos" id="A0A7J5ZRD2">
    <property type="glycosylation" value="1 site, No reported glycans"/>
</dbReference>
<keyword evidence="8 13" id="KW-0406">Ion transport</keyword>
<evidence type="ECO:0000256" key="10">
    <source>
        <dbReference type="ARBA" id="ARBA00023180"/>
    </source>
</evidence>
<evidence type="ECO:0000256" key="5">
    <source>
        <dbReference type="ARBA" id="ARBA00022692"/>
    </source>
</evidence>
<dbReference type="GO" id="GO:0022829">
    <property type="term" value="F:wide pore channel activity"/>
    <property type="evidence" value="ECO:0007669"/>
    <property type="project" value="TreeGrafter"/>
</dbReference>
<comment type="caution">
    <text evidence="13">Lacks conserved residue(s) required for the propagation of feature annotation.</text>
</comment>
<keyword evidence="10 12" id="KW-0325">Glycoprotein</keyword>
<dbReference type="GO" id="GO:0005886">
    <property type="term" value="C:plasma membrane"/>
    <property type="evidence" value="ECO:0007669"/>
    <property type="project" value="UniProtKB-SubCell"/>
</dbReference>